<dbReference type="PANTHER" id="PTHR17224">
    <property type="entry name" value="PEPTIDYL-TRNA HYDROLASE"/>
    <property type="match status" value="1"/>
</dbReference>
<dbReference type="Proteomes" id="UP000318359">
    <property type="component" value="Unassembled WGS sequence"/>
</dbReference>
<feature type="binding site" evidence="6">
    <location>
        <position position="113"/>
    </location>
    <ligand>
        <name>tRNA</name>
        <dbReference type="ChEBI" id="CHEBI:17843"/>
    </ligand>
</feature>
<keyword evidence="2 6" id="KW-0820">tRNA-binding</keyword>
<feature type="binding site" evidence="6">
    <location>
        <position position="65"/>
    </location>
    <ligand>
        <name>tRNA</name>
        <dbReference type="ChEBI" id="CHEBI:17843"/>
    </ligand>
</feature>
<keyword evidence="4 6" id="KW-0694">RNA-binding</keyword>
<dbReference type="GO" id="GO:0072344">
    <property type="term" value="P:rescue of stalled ribosome"/>
    <property type="evidence" value="ECO:0007669"/>
    <property type="project" value="UniProtKB-UniRule"/>
</dbReference>
<dbReference type="Pfam" id="PF01195">
    <property type="entry name" value="Pept_tRNA_hydro"/>
    <property type="match status" value="1"/>
</dbReference>
<dbReference type="EMBL" id="SHBM01000004">
    <property type="protein sequence ID" value="RZO18792.1"/>
    <property type="molecule type" value="Genomic_DNA"/>
</dbReference>
<dbReference type="GO" id="GO:0005737">
    <property type="term" value="C:cytoplasm"/>
    <property type="evidence" value="ECO:0007669"/>
    <property type="project" value="UniProtKB-SubCell"/>
</dbReference>
<dbReference type="GO" id="GO:0006515">
    <property type="term" value="P:protein quality control for misfolded or incompletely synthesized proteins"/>
    <property type="evidence" value="ECO:0007669"/>
    <property type="project" value="UniProtKB-UniRule"/>
</dbReference>
<feature type="site" description="Discriminates between blocked and unblocked aminoacyl-tRNA" evidence="6">
    <location>
        <position position="11"/>
    </location>
</feature>
<keyword evidence="6" id="KW-0963">Cytoplasm</keyword>
<feature type="active site" description="Proton acceptor" evidence="6">
    <location>
        <position position="21"/>
    </location>
</feature>
<evidence type="ECO:0000313" key="8">
    <source>
        <dbReference type="Proteomes" id="UP000318359"/>
    </source>
</evidence>
<evidence type="ECO:0000256" key="5">
    <source>
        <dbReference type="ARBA" id="ARBA00050038"/>
    </source>
</evidence>
<comment type="function">
    <text evidence="6">Hydrolyzes ribosome-free peptidyl-tRNAs (with 1 or more amino acids incorporated), which drop off the ribosome during protein synthesis, or as a result of ribosome stalling.</text>
</comment>
<feature type="binding site" evidence="6">
    <location>
        <position position="67"/>
    </location>
    <ligand>
        <name>tRNA</name>
        <dbReference type="ChEBI" id="CHEBI:17843"/>
    </ligand>
</feature>
<evidence type="ECO:0000313" key="7">
    <source>
        <dbReference type="EMBL" id="RZO18792.1"/>
    </source>
</evidence>
<dbReference type="AlphaFoldDB" id="A0A520MC30"/>
<accession>A0A520MC30</accession>
<evidence type="ECO:0000256" key="1">
    <source>
        <dbReference type="ARBA" id="ARBA00013260"/>
    </source>
</evidence>
<comment type="caution">
    <text evidence="7">The sequence shown here is derived from an EMBL/GenBank/DDBJ whole genome shotgun (WGS) entry which is preliminary data.</text>
</comment>
<evidence type="ECO:0000256" key="4">
    <source>
        <dbReference type="ARBA" id="ARBA00022884"/>
    </source>
</evidence>
<evidence type="ECO:0000256" key="6">
    <source>
        <dbReference type="HAMAP-Rule" id="MF_00083"/>
    </source>
</evidence>
<name>A0A520MC30_9GAMM</name>
<comment type="similarity">
    <text evidence="6">Belongs to the PTH family.</text>
</comment>
<protein>
    <recommendedName>
        <fullName evidence="5 6">Peptidyl-tRNA hydrolase</fullName>
        <shortName evidence="6">Pth</shortName>
        <ecNumber evidence="1 6">3.1.1.29</ecNumber>
    </recommendedName>
</protein>
<evidence type="ECO:0000256" key="2">
    <source>
        <dbReference type="ARBA" id="ARBA00022555"/>
    </source>
</evidence>
<dbReference type="EC" id="3.1.1.29" evidence="1 6"/>
<comment type="subcellular location">
    <subcellularLocation>
        <location evidence="6">Cytoplasm</location>
    </subcellularLocation>
</comment>
<proteinExistence type="inferred from homology"/>
<dbReference type="SUPFAM" id="SSF53178">
    <property type="entry name" value="Peptidyl-tRNA hydrolase-like"/>
    <property type="match status" value="1"/>
</dbReference>
<dbReference type="GO" id="GO:0004045">
    <property type="term" value="F:peptidyl-tRNA hydrolase activity"/>
    <property type="evidence" value="ECO:0007669"/>
    <property type="project" value="UniProtKB-UniRule"/>
</dbReference>
<evidence type="ECO:0000256" key="3">
    <source>
        <dbReference type="ARBA" id="ARBA00022801"/>
    </source>
</evidence>
<dbReference type="HAMAP" id="MF_00083">
    <property type="entry name" value="Pept_tRNA_hydro_bact"/>
    <property type="match status" value="1"/>
</dbReference>
<dbReference type="Gene3D" id="3.40.50.1470">
    <property type="entry name" value="Peptidyl-tRNA hydrolase"/>
    <property type="match status" value="1"/>
</dbReference>
<reference evidence="7 8" key="1">
    <citation type="submission" date="2019-02" db="EMBL/GenBank/DDBJ databases">
        <title>Prokaryotic population dynamics and viral predation in marine succession experiment using metagenomics: the confinement effect.</title>
        <authorList>
            <person name="Haro-Moreno J.M."/>
            <person name="Rodriguez-Valera F."/>
            <person name="Lopez-Perez M."/>
        </authorList>
    </citation>
    <scope>NUCLEOTIDE SEQUENCE [LARGE SCALE GENOMIC DNA]</scope>
    <source>
        <strain evidence="7">MED-G167</strain>
    </source>
</reference>
<dbReference type="GO" id="GO:0000049">
    <property type="term" value="F:tRNA binding"/>
    <property type="evidence" value="ECO:0007669"/>
    <property type="project" value="UniProtKB-UniRule"/>
</dbReference>
<dbReference type="PANTHER" id="PTHR17224:SF1">
    <property type="entry name" value="PEPTIDYL-TRNA HYDROLASE"/>
    <property type="match status" value="1"/>
</dbReference>
<feature type="site" description="Stabilizes the basic form of H active site to accept a proton" evidence="6">
    <location>
        <position position="92"/>
    </location>
</feature>
<feature type="binding site" evidence="6">
    <location>
        <position position="16"/>
    </location>
    <ligand>
        <name>tRNA</name>
        <dbReference type="ChEBI" id="CHEBI:17843"/>
    </ligand>
</feature>
<comment type="function">
    <text evidence="6">Catalyzes the release of premature peptidyl moieties from peptidyl-tRNA molecules trapped in stalled 50S ribosomal subunits, and thus maintains levels of free tRNAs and 50S ribosomes.</text>
</comment>
<sequence>MSKLCLIGVGNPGAKYDGTRHNIGKEWLLKLAASKNIQFSLKDKLEAAITSSDEDNILWAIPNNFVNNTGSSIQKIIRYSNLNNEDLIIFHDDLDLNPGEIKIKLGGGHGGHNGLNDIFKKIGTKDFFRVRIGIGHPGKENDVTGWVLGKPNQEDKNLIEKSYERLESVFDLLCNKEFSEAQLKLHTK</sequence>
<dbReference type="InterPro" id="IPR036416">
    <property type="entry name" value="Pept_tRNA_hydro_sf"/>
</dbReference>
<dbReference type="InterPro" id="IPR001328">
    <property type="entry name" value="Pept_tRNA_hydro"/>
</dbReference>
<dbReference type="NCBIfam" id="TIGR00447">
    <property type="entry name" value="pth"/>
    <property type="match status" value="1"/>
</dbReference>
<comment type="catalytic activity">
    <reaction evidence="6">
        <text>an N-acyl-L-alpha-aminoacyl-tRNA + H2O = an N-acyl-L-amino acid + a tRNA + H(+)</text>
        <dbReference type="Rhea" id="RHEA:54448"/>
        <dbReference type="Rhea" id="RHEA-COMP:10123"/>
        <dbReference type="Rhea" id="RHEA-COMP:13883"/>
        <dbReference type="ChEBI" id="CHEBI:15377"/>
        <dbReference type="ChEBI" id="CHEBI:15378"/>
        <dbReference type="ChEBI" id="CHEBI:59874"/>
        <dbReference type="ChEBI" id="CHEBI:78442"/>
        <dbReference type="ChEBI" id="CHEBI:138191"/>
        <dbReference type="EC" id="3.1.1.29"/>
    </reaction>
</comment>
<keyword evidence="3 6" id="KW-0378">Hydrolase</keyword>
<organism evidence="7 8">
    <name type="scientific">SAR86 cluster bacterium</name>
    <dbReference type="NCBI Taxonomy" id="2030880"/>
    <lineage>
        <taxon>Bacteria</taxon>
        <taxon>Pseudomonadati</taxon>
        <taxon>Pseudomonadota</taxon>
        <taxon>Gammaproteobacteria</taxon>
        <taxon>SAR86 cluster</taxon>
    </lineage>
</organism>
<dbReference type="FunFam" id="3.40.50.1470:FF:000001">
    <property type="entry name" value="Peptidyl-tRNA hydrolase"/>
    <property type="match status" value="1"/>
</dbReference>
<comment type="subunit">
    <text evidence="6">Monomer.</text>
</comment>
<gene>
    <name evidence="6" type="primary">pth</name>
    <name evidence="7" type="ORF">EVB00_00540</name>
</gene>